<keyword evidence="7 9" id="KW-0539">Nucleus</keyword>
<evidence type="ECO:0000256" key="6">
    <source>
        <dbReference type="ARBA" id="ARBA00023187"/>
    </source>
</evidence>
<sequence length="197" mass="20500">MSVVGNNRVGIPIVLLHDSEGAVVSVETKNGEIIRGLLFEAEDMMNLYIKNAIVWNINGVKRKVDQLYLRGREIVYIVIPQMLKHAPMFERITHWRKHGGAPPDGVGANVGQAAAILRKANERRRGGFAGRGGSGRGGRGGPGRFGGGGGGRGFGGGGGRGFGGGGRGGPPQRSNHGSGPPGQFRGTAGTPGQYGPR</sequence>
<keyword evidence="4" id="KW-0963">Cytoplasm</keyword>
<dbReference type="Gene3D" id="2.30.30.100">
    <property type="match status" value="1"/>
</dbReference>
<dbReference type="GO" id="GO:0005829">
    <property type="term" value="C:cytosol"/>
    <property type="evidence" value="ECO:0007669"/>
    <property type="project" value="UniProtKB-SubCell"/>
</dbReference>
<evidence type="ECO:0000259" key="11">
    <source>
        <dbReference type="PROSITE" id="PS52002"/>
    </source>
</evidence>
<dbReference type="FunFam" id="2.30.30.100:FF:000002">
    <property type="entry name" value="Small nuclear ribonucleoprotein Sm D3"/>
    <property type="match status" value="1"/>
</dbReference>
<evidence type="ECO:0000256" key="10">
    <source>
        <dbReference type="SAM" id="MobiDB-lite"/>
    </source>
</evidence>
<feature type="compositionally biased region" description="Gly residues" evidence="10">
    <location>
        <begin position="127"/>
        <end position="169"/>
    </location>
</feature>
<evidence type="ECO:0000256" key="7">
    <source>
        <dbReference type="ARBA" id="ARBA00023242"/>
    </source>
</evidence>
<accession>A0A7S3PUV4</accession>
<protein>
    <recommendedName>
        <fullName evidence="9">Small nuclear ribonucleoprotein Sm D3</fullName>
        <shortName evidence="9">Sm-D3</shortName>
    </recommendedName>
    <alternativeName>
        <fullName evidence="9">snRNP core protein D3</fullName>
    </alternativeName>
</protein>
<evidence type="ECO:0000256" key="3">
    <source>
        <dbReference type="ARBA" id="ARBA00008146"/>
    </source>
</evidence>
<gene>
    <name evidence="12" type="ORF">CDEB00056_LOCUS1264</name>
</gene>
<dbReference type="InterPro" id="IPR010920">
    <property type="entry name" value="LSM_dom_sf"/>
</dbReference>
<feature type="domain" description="Sm" evidence="11">
    <location>
        <begin position="11"/>
        <end position="83"/>
    </location>
</feature>
<dbReference type="SMART" id="SM00651">
    <property type="entry name" value="Sm"/>
    <property type="match status" value="1"/>
</dbReference>
<evidence type="ECO:0000256" key="9">
    <source>
        <dbReference type="RuleBase" id="RU365050"/>
    </source>
</evidence>
<dbReference type="GO" id="GO:0005681">
    <property type="term" value="C:spliceosomal complex"/>
    <property type="evidence" value="ECO:0007669"/>
    <property type="project" value="InterPro"/>
</dbReference>
<keyword evidence="6 9" id="KW-0508">mRNA splicing</keyword>
<dbReference type="CDD" id="cd01721">
    <property type="entry name" value="Sm_D3"/>
    <property type="match status" value="1"/>
</dbReference>
<evidence type="ECO:0000256" key="2">
    <source>
        <dbReference type="ARBA" id="ARBA00004514"/>
    </source>
</evidence>
<comment type="similarity">
    <text evidence="3 9">Belongs to the snRNP core protein family.</text>
</comment>
<dbReference type="InterPro" id="IPR001163">
    <property type="entry name" value="Sm_dom_euk/arc"/>
</dbReference>
<evidence type="ECO:0000256" key="4">
    <source>
        <dbReference type="ARBA" id="ARBA00022490"/>
    </source>
</evidence>
<dbReference type="GO" id="GO:0003723">
    <property type="term" value="F:RNA binding"/>
    <property type="evidence" value="ECO:0007669"/>
    <property type="project" value="InterPro"/>
</dbReference>
<evidence type="ECO:0000256" key="8">
    <source>
        <dbReference type="ARBA" id="ARBA00023274"/>
    </source>
</evidence>
<keyword evidence="5 9" id="KW-0507">mRNA processing</keyword>
<dbReference type="GO" id="GO:0000387">
    <property type="term" value="P:spliceosomal snRNP assembly"/>
    <property type="evidence" value="ECO:0007669"/>
    <property type="project" value="UniProtKB-UniRule"/>
</dbReference>
<evidence type="ECO:0000313" key="12">
    <source>
        <dbReference type="EMBL" id="CAE0456423.1"/>
    </source>
</evidence>
<evidence type="ECO:0000256" key="1">
    <source>
        <dbReference type="ARBA" id="ARBA00004123"/>
    </source>
</evidence>
<evidence type="ECO:0000256" key="5">
    <source>
        <dbReference type="ARBA" id="ARBA00022664"/>
    </source>
</evidence>
<dbReference type="Pfam" id="PF01423">
    <property type="entry name" value="LSM"/>
    <property type="match status" value="1"/>
</dbReference>
<organism evidence="12">
    <name type="scientific">Chaetoceros debilis</name>
    <dbReference type="NCBI Taxonomy" id="122233"/>
    <lineage>
        <taxon>Eukaryota</taxon>
        <taxon>Sar</taxon>
        <taxon>Stramenopiles</taxon>
        <taxon>Ochrophyta</taxon>
        <taxon>Bacillariophyta</taxon>
        <taxon>Coscinodiscophyceae</taxon>
        <taxon>Chaetocerotophycidae</taxon>
        <taxon>Chaetocerotales</taxon>
        <taxon>Chaetocerotaceae</taxon>
        <taxon>Chaetoceros</taxon>
    </lineage>
</organism>
<reference evidence="12" key="1">
    <citation type="submission" date="2021-01" db="EMBL/GenBank/DDBJ databases">
        <authorList>
            <person name="Corre E."/>
            <person name="Pelletier E."/>
            <person name="Niang G."/>
            <person name="Scheremetjew M."/>
            <person name="Finn R."/>
            <person name="Kale V."/>
            <person name="Holt S."/>
            <person name="Cochrane G."/>
            <person name="Meng A."/>
            <person name="Brown T."/>
            <person name="Cohen L."/>
        </authorList>
    </citation>
    <scope>NUCLEOTIDE SEQUENCE</scope>
    <source>
        <strain evidence="12">MM31A-1</strain>
    </source>
</reference>
<proteinExistence type="inferred from homology"/>
<dbReference type="PROSITE" id="PS52002">
    <property type="entry name" value="SM"/>
    <property type="match status" value="1"/>
</dbReference>
<dbReference type="InterPro" id="IPR027141">
    <property type="entry name" value="LSm4/Sm_D1/D3"/>
</dbReference>
<dbReference type="InterPro" id="IPR047575">
    <property type="entry name" value="Sm"/>
</dbReference>
<dbReference type="AlphaFoldDB" id="A0A7S3PUV4"/>
<keyword evidence="8 9" id="KW-0687">Ribonucleoprotein</keyword>
<name>A0A7S3PUV4_9STRA</name>
<feature type="region of interest" description="Disordered" evidence="10">
    <location>
        <begin position="121"/>
        <end position="197"/>
    </location>
</feature>
<dbReference type="PANTHER" id="PTHR23338">
    <property type="entry name" value="SMALL NUCLEAR RIBONUCLEOPROTEIN SM"/>
    <property type="match status" value="1"/>
</dbReference>
<dbReference type="InterPro" id="IPR034099">
    <property type="entry name" value="SmD3"/>
</dbReference>
<dbReference type="SUPFAM" id="SSF50182">
    <property type="entry name" value="Sm-like ribonucleoproteins"/>
    <property type="match status" value="1"/>
</dbReference>
<dbReference type="EMBL" id="HBIO01001757">
    <property type="protein sequence ID" value="CAE0456423.1"/>
    <property type="molecule type" value="Transcribed_RNA"/>
</dbReference>
<comment type="subcellular location">
    <subcellularLocation>
        <location evidence="2">Cytoplasm</location>
        <location evidence="2">Cytosol</location>
    </subcellularLocation>
    <subcellularLocation>
        <location evidence="1 9">Nucleus</location>
    </subcellularLocation>
</comment>